<evidence type="ECO:0000313" key="2">
    <source>
        <dbReference type="Proteomes" id="UP000053766"/>
    </source>
</evidence>
<gene>
    <name evidence="1" type="ORF">DICVIV_06158</name>
</gene>
<protein>
    <submittedName>
        <fullName evidence="1">Uncharacterized protein</fullName>
    </submittedName>
</protein>
<sequence length="227" mass="25743">MEKRTTPQFDNITVDFMRTKDMRTTCSHFCFNSPLSSLACDRKIPTNSLTDEPTVVITVVDMVPSAIRSDHFGIIDVLPCNNPKASFQMNETGGYGISMNTVHLNFQYNEAKPIRMGARFTIVTLSVFDNTDVSYVSTSKVFATTNRSSQFVTKDHSKNSTRLIKLRFWRRWNDVIKSKDDDEFLNTTILVVTPTYKRPERLADMISATKSALRLTTADRPEIAVGH</sequence>
<proteinExistence type="predicted"/>
<reference evidence="1 2" key="1">
    <citation type="submission" date="2013-11" db="EMBL/GenBank/DDBJ databases">
        <title>Draft genome of the bovine lungworm Dictyocaulus viviparus.</title>
        <authorList>
            <person name="Mitreva M."/>
        </authorList>
    </citation>
    <scope>NUCLEOTIDE SEQUENCE [LARGE SCALE GENOMIC DNA]</scope>
    <source>
        <strain evidence="1 2">HannoverDv2000</strain>
    </source>
</reference>
<dbReference type="Proteomes" id="UP000053766">
    <property type="component" value="Unassembled WGS sequence"/>
</dbReference>
<dbReference type="EMBL" id="KN716294">
    <property type="protein sequence ID" value="KJH47749.1"/>
    <property type="molecule type" value="Genomic_DNA"/>
</dbReference>
<reference evidence="2" key="2">
    <citation type="journal article" date="2016" name="Sci. Rep.">
        <title>Dictyocaulus viviparus genome, variome and transcriptome elucidate lungworm biology and support future intervention.</title>
        <authorList>
            <person name="McNulty S.N."/>
            <person name="Strube C."/>
            <person name="Rosa B.A."/>
            <person name="Martin J.C."/>
            <person name="Tyagi R."/>
            <person name="Choi Y.J."/>
            <person name="Wang Q."/>
            <person name="Hallsworth Pepin K."/>
            <person name="Zhang X."/>
            <person name="Ozersky P."/>
            <person name="Wilson R.K."/>
            <person name="Sternberg P.W."/>
            <person name="Gasser R.B."/>
            <person name="Mitreva M."/>
        </authorList>
    </citation>
    <scope>NUCLEOTIDE SEQUENCE [LARGE SCALE GENOMIC DNA]</scope>
    <source>
        <strain evidence="2">HannoverDv2000</strain>
    </source>
</reference>
<organism evidence="1 2">
    <name type="scientific">Dictyocaulus viviparus</name>
    <name type="common">Bovine lungworm</name>
    <dbReference type="NCBI Taxonomy" id="29172"/>
    <lineage>
        <taxon>Eukaryota</taxon>
        <taxon>Metazoa</taxon>
        <taxon>Ecdysozoa</taxon>
        <taxon>Nematoda</taxon>
        <taxon>Chromadorea</taxon>
        <taxon>Rhabditida</taxon>
        <taxon>Rhabditina</taxon>
        <taxon>Rhabditomorpha</taxon>
        <taxon>Strongyloidea</taxon>
        <taxon>Metastrongylidae</taxon>
        <taxon>Dictyocaulus</taxon>
    </lineage>
</organism>
<keyword evidence="2" id="KW-1185">Reference proteome</keyword>
<name>A0A0D8XVF7_DICVI</name>
<dbReference type="AlphaFoldDB" id="A0A0D8XVF7"/>
<evidence type="ECO:0000313" key="1">
    <source>
        <dbReference type="EMBL" id="KJH47749.1"/>
    </source>
</evidence>
<accession>A0A0D8XVF7</accession>